<feature type="compositionally biased region" description="Low complexity" evidence="5">
    <location>
        <begin position="279"/>
        <end position="300"/>
    </location>
</feature>
<gene>
    <name evidence="10" type="ORF">M0813_25419</name>
</gene>
<dbReference type="InterPro" id="IPR009057">
    <property type="entry name" value="Homeodomain-like_sf"/>
</dbReference>
<evidence type="ECO:0000259" key="8">
    <source>
        <dbReference type="PROSITE" id="PS51293"/>
    </source>
</evidence>
<dbReference type="PANTHER" id="PTHR12374:SF20">
    <property type="entry name" value="TRANSCRIPTIONAL ADAPTER 2-ALPHA"/>
    <property type="match status" value="1"/>
</dbReference>
<evidence type="ECO:0000256" key="3">
    <source>
        <dbReference type="ARBA" id="ARBA00022833"/>
    </source>
</evidence>
<feature type="region of interest" description="Disordered" evidence="5">
    <location>
        <begin position="257"/>
        <end position="330"/>
    </location>
</feature>
<dbReference type="PROSITE" id="PS51294">
    <property type="entry name" value="HTH_MYB"/>
    <property type="match status" value="1"/>
</dbReference>
<evidence type="ECO:0000259" key="6">
    <source>
        <dbReference type="PROSITE" id="PS50090"/>
    </source>
</evidence>
<evidence type="ECO:0000256" key="2">
    <source>
        <dbReference type="ARBA" id="ARBA00022771"/>
    </source>
</evidence>
<dbReference type="InterPro" id="IPR041983">
    <property type="entry name" value="ADA2-like_ZZ"/>
</dbReference>
<dbReference type="SMART" id="SM00291">
    <property type="entry name" value="ZnF_ZZ"/>
    <property type="match status" value="1"/>
</dbReference>
<proteinExistence type="predicted"/>
<evidence type="ECO:0000256" key="1">
    <source>
        <dbReference type="ARBA" id="ARBA00022723"/>
    </source>
</evidence>
<evidence type="ECO:0000259" key="7">
    <source>
        <dbReference type="PROSITE" id="PS50135"/>
    </source>
</evidence>
<keyword evidence="3" id="KW-0862">Zinc</keyword>
<feature type="domain" description="HTH myb-type" evidence="9">
    <location>
        <begin position="72"/>
        <end position="119"/>
    </location>
</feature>
<dbReference type="InterPro" id="IPR000433">
    <property type="entry name" value="Znf_ZZ"/>
</dbReference>
<keyword evidence="1" id="KW-0479">Metal-binding</keyword>
<dbReference type="InterPro" id="IPR017930">
    <property type="entry name" value="Myb_dom"/>
</dbReference>
<feature type="domain" description="Myb-like" evidence="6">
    <location>
        <begin position="64"/>
        <end position="115"/>
    </location>
</feature>
<dbReference type="InterPro" id="IPR017884">
    <property type="entry name" value="SANT_dom"/>
</dbReference>
<comment type="caution">
    <text evidence="10">The sequence shown here is derived from an EMBL/GenBank/DDBJ whole genome shotgun (WGS) entry which is preliminary data.</text>
</comment>
<sequence>MKSLRVDKSHYFYCNHCSLNITNKIIIICACCKDLVLCSNCFSHGVEFLKHKKTHEYQIVVCDQQSVFQEGWSVEEESRLFKAIDKRGFQNWKGISILVGSKSESECKLHYEELFLNSPNYDNLKPKLLPPHKNINKPKRERKNRKRMQKKRSQSLYPIFSSSDDELIWDPQEESEFNISTHKKKTTISEKLGYIPKRNEFGHEHNNDYEEILDQMGIIDNLIDWDLKNKVLKGYNQKLEEREKKKQFVVSMGLIHPLRSDPQNKKPQKQIGKNKKLTHNTSTNTTSNPNTNIETNTIQNRYNLRKRKRSRPLIKQKTHTKNSKKRRQYQKKMRVFAKCFDKRSDYERSCDSLYQEFKLQSEIKLLLQLQNNINTTPQSQISMKPNKRNSTRKLVEMNKPESFNTNSKSLDNNKQIQDKMELVETGHSPSNDIIPPIVIREEQILFEKN</sequence>
<dbReference type="PROSITE" id="PS51293">
    <property type="entry name" value="SANT"/>
    <property type="match status" value="1"/>
</dbReference>
<dbReference type="Pfam" id="PF22941">
    <property type="entry name" value="TADA2A-like_3rd"/>
    <property type="match status" value="1"/>
</dbReference>
<evidence type="ECO:0000256" key="5">
    <source>
        <dbReference type="SAM" id="MobiDB-lite"/>
    </source>
</evidence>
<keyword evidence="11" id="KW-1185">Reference proteome</keyword>
<dbReference type="Gene3D" id="1.10.10.60">
    <property type="entry name" value="Homeodomain-like"/>
    <property type="match status" value="1"/>
</dbReference>
<evidence type="ECO:0000256" key="4">
    <source>
        <dbReference type="PROSITE-ProRule" id="PRU00228"/>
    </source>
</evidence>
<dbReference type="InterPro" id="IPR001005">
    <property type="entry name" value="SANT/Myb"/>
</dbReference>
<dbReference type="EMBL" id="JAOAOG010000229">
    <property type="protein sequence ID" value="KAJ6239207.1"/>
    <property type="molecule type" value="Genomic_DNA"/>
</dbReference>
<dbReference type="SMART" id="SM00717">
    <property type="entry name" value="SANT"/>
    <property type="match status" value="1"/>
</dbReference>
<dbReference type="CDD" id="cd02335">
    <property type="entry name" value="ZZ_ADA2"/>
    <property type="match status" value="1"/>
</dbReference>
<dbReference type="PROSITE" id="PS50135">
    <property type="entry name" value="ZF_ZZ_2"/>
    <property type="match status" value="1"/>
</dbReference>
<feature type="domain" description="SANT" evidence="8">
    <location>
        <begin position="67"/>
        <end position="119"/>
    </location>
</feature>
<feature type="domain" description="ZZ-type" evidence="7">
    <location>
        <begin position="9"/>
        <end position="65"/>
    </location>
</feature>
<dbReference type="PROSITE" id="PS50090">
    <property type="entry name" value="MYB_LIKE"/>
    <property type="match status" value="1"/>
</dbReference>
<evidence type="ECO:0000259" key="9">
    <source>
        <dbReference type="PROSITE" id="PS51294"/>
    </source>
</evidence>
<feature type="compositionally biased region" description="Basic residues" evidence="5">
    <location>
        <begin position="266"/>
        <end position="278"/>
    </location>
</feature>
<accession>A0ABQ8Y4W9</accession>
<dbReference type="Proteomes" id="UP001150062">
    <property type="component" value="Unassembled WGS sequence"/>
</dbReference>
<dbReference type="SUPFAM" id="SSF46689">
    <property type="entry name" value="Homeodomain-like"/>
    <property type="match status" value="1"/>
</dbReference>
<dbReference type="Pfam" id="PF00249">
    <property type="entry name" value="Myb_DNA-binding"/>
    <property type="match status" value="1"/>
</dbReference>
<evidence type="ECO:0000313" key="10">
    <source>
        <dbReference type="EMBL" id="KAJ6239207.1"/>
    </source>
</evidence>
<keyword evidence="2 4" id="KW-0863">Zinc-finger</keyword>
<dbReference type="SUPFAM" id="SSF57850">
    <property type="entry name" value="RING/U-box"/>
    <property type="match status" value="1"/>
</dbReference>
<name>A0ABQ8Y4W9_9EUKA</name>
<dbReference type="Pfam" id="PF25299">
    <property type="entry name" value="ZZ_ADA2"/>
    <property type="match status" value="1"/>
</dbReference>
<reference evidence="10" key="1">
    <citation type="submission" date="2022-08" db="EMBL/GenBank/DDBJ databases">
        <title>Novel sulfate-reducing endosymbionts in the free-living metamonad Anaeramoeba.</title>
        <authorList>
            <person name="Jerlstrom-Hultqvist J."/>
            <person name="Cepicka I."/>
            <person name="Gallot-Lavallee L."/>
            <person name="Salas-Leiva D."/>
            <person name="Curtis B.A."/>
            <person name="Zahonova K."/>
            <person name="Pipaliya S."/>
            <person name="Dacks J."/>
            <person name="Roger A.J."/>
        </authorList>
    </citation>
    <scope>NUCLEOTIDE SEQUENCE</scope>
    <source>
        <strain evidence="10">Schooner1</strain>
    </source>
</reference>
<feature type="region of interest" description="Disordered" evidence="5">
    <location>
        <begin position="129"/>
        <end position="153"/>
    </location>
</feature>
<organism evidence="10 11">
    <name type="scientific">Anaeramoeba flamelloides</name>
    <dbReference type="NCBI Taxonomy" id="1746091"/>
    <lineage>
        <taxon>Eukaryota</taxon>
        <taxon>Metamonada</taxon>
        <taxon>Anaeramoebidae</taxon>
        <taxon>Anaeramoeba</taxon>
    </lineage>
</organism>
<protein>
    <submittedName>
        <fullName evidence="10">Transcriptional adapter 2-alpha</fullName>
    </submittedName>
</protein>
<dbReference type="InterPro" id="IPR055141">
    <property type="entry name" value="TADA2A_B-like_dom"/>
</dbReference>
<feature type="compositionally biased region" description="Basic residues" evidence="5">
    <location>
        <begin position="134"/>
        <end position="153"/>
    </location>
</feature>
<feature type="compositionally biased region" description="Basic residues" evidence="5">
    <location>
        <begin position="303"/>
        <end position="330"/>
    </location>
</feature>
<evidence type="ECO:0000313" key="11">
    <source>
        <dbReference type="Proteomes" id="UP001150062"/>
    </source>
</evidence>
<dbReference type="CDD" id="cd00167">
    <property type="entry name" value="SANT"/>
    <property type="match status" value="1"/>
</dbReference>
<dbReference type="PANTHER" id="PTHR12374">
    <property type="entry name" value="TRANSCRIPTIONAL ADAPTOR 2 ADA2 -RELATED"/>
    <property type="match status" value="1"/>
</dbReference>